<comment type="caution">
    <text evidence="1">The sequence shown here is derived from an EMBL/GenBank/DDBJ whole genome shotgun (WGS) entry which is preliminary data.</text>
</comment>
<evidence type="ECO:0000313" key="2">
    <source>
        <dbReference type="Proteomes" id="UP000240708"/>
    </source>
</evidence>
<organism evidence="1 2">
    <name type="scientific">Cecembia rubra</name>
    <dbReference type="NCBI Taxonomy" id="1485585"/>
    <lineage>
        <taxon>Bacteria</taxon>
        <taxon>Pseudomonadati</taxon>
        <taxon>Bacteroidota</taxon>
        <taxon>Cytophagia</taxon>
        <taxon>Cytophagales</taxon>
        <taxon>Cyclobacteriaceae</taxon>
        <taxon>Cecembia</taxon>
    </lineage>
</organism>
<protein>
    <submittedName>
        <fullName evidence="1">Lycopene beta-cyclase</fullName>
    </submittedName>
</protein>
<dbReference type="EMBL" id="PYGF01000007">
    <property type="protein sequence ID" value="PSL03345.1"/>
    <property type="molecule type" value="Genomic_DNA"/>
</dbReference>
<dbReference type="RefSeq" id="WP_106567733.1">
    <property type="nucleotide sequence ID" value="NZ_JAUVYL010000021.1"/>
</dbReference>
<gene>
    <name evidence="1" type="ORF">CLV48_10763</name>
</gene>
<evidence type="ECO:0000313" key="1">
    <source>
        <dbReference type="EMBL" id="PSL03345.1"/>
    </source>
</evidence>
<accession>A0A2P8E1K7</accession>
<sequence>MSNTYDYIVAGSGMAGLSFLYRLLKEESLKHKNILIIDIANKSQNDRTWCFWEKEEGPFESLVCHQWGTLQFFSPQVSKEFKMKDYRYKMIQSGDFYAHILEFVKGFANVSFLQEQILEITEREERAQVKTDKGNYLADYVFNSTSLFYPRMTEENTLLQHFMGWYIKTKEPVFIPQVGTLMDFTLPQTHGTTFMYVLPTSENLALVEYTLFTERVLQEEAYESALKSYIQEKLGINEYEITHSEFGVIPMSLARFPAHVGKNKRIVNIGTAGGYTKPSTGYTFQFVQKHIGLIIERLKQNHPPVCIPSFRERMFEWYDRTLLDVLLTKSLGGEQIFSSLFKQVEPERILAFLANESGFWEEFKIRNSVPQFPFVFSGMKQLLGFGKK</sequence>
<reference evidence="1 2" key="1">
    <citation type="submission" date="2018-03" db="EMBL/GenBank/DDBJ databases">
        <title>Genomic Encyclopedia of Archaeal and Bacterial Type Strains, Phase II (KMG-II): from individual species to whole genera.</title>
        <authorList>
            <person name="Goeker M."/>
        </authorList>
    </citation>
    <scope>NUCLEOTIDE SEQUENCE [LARGE SCALE GENOMIC DNA]</scope>
    <source>
        <strain evidence="1 2">DSM 28057</strain>
    </source>
</reference>
<keyword evidence="2" id="KW-1185">Reference proteome</keyword>
<dbReference type="InterPro" id="IPR036188">
    <property type="entry name" value="FAD/NAD-bd_sf"/>
</dbReference>
<name>A0A2P8E1K7_9BACT</name>
<dbReference type="Pfam" id="PF05834">
    <property type="entry name" value="Lycopene_cycl"/>
    <property type="match status" value="1"/>
</dbReference>
<proteinExistence type="predicted"/>
<dbReference type="Gene3D" id="3.50.50.60">
    <property type="entry name" value="FAD/NAD(P)-binding domain"/>
    <property type="match status" value="1"/>
</dbReference>
<dbReference type="Proteomes" id="UP000240708">
    <property type="component" value="Unassembled WGS sequence"/>
</dbReference>
<dbReference type="SUPFAM" id="SSF51905">
    <property type="entry name" value="FAD/NAD(P)-binding domain"/>
    <property type="match status" value="1"/>
</dbReference>
<dbReference type="OrthoDB" id="24355at2"/>
<dbReference type="AlphaFoldDB" id="A0A2P8E1K7"/>